<evidence type="ECO:0000256" key="1">
    <source>
        <dbReference type="ARBA" id="ARBA00000885"/>
    </source>
</evidence>
<keyword evidence="9" id="KW-1185">Reference proteome</keyword>
<dbReference type="InterPro" id="IPR000569">
    <property type="entry name" value="HECT_dom"/>
</dbReference>
<sequence>MQEERDTSPEQSQSDSSSDPWEDDWMGTPISAISTPSFPRLPDLDPPLLSIIPYPVEVMVQRCRPCTFGSSVYPDFDCPLSRNAATILPDLTDAPGFYTDGAFLSTAADGFTLVQESFDYFTDASRIRDTLRSLRASNTLLSKDPLTPNEFARFQDFVGSFLDQLNERYAGGDGLTIHQKNVLVLLIKGLNHLLSVNYKQAARMLAFLPRLWPVFCYFLHSQDKAIVDALVSCIAMYRKVYTVLVCKKAEAYRASVEDLKAKAKERAKEQEGVDGEVEREASVEEIKVPPLDPALLGALPTIETLRRFISLSFKSAATQGAAVALLLEVLNAADIIAPYCDTIENYGQAVTDGDMESLQLSIEAVRLATRVGSRCFLEHAQKAATTQFKGLNKSRPDELVLALQEYYLTVIRAVDEDESEEEALHSSTESASGVDVERSQDTLSPEPITTTAIADLFYQRGKGVDGAVIAALNALKARAHDDTRPAAEAGDEDEEDEAAVAAELARLMNEKPTYSDDEENEEQDASSGEEEEKEEEGEESTENREEVEAYDDSLPQSLLSGRDLPDMEQAEASLIRTIAGAPEVIPVVLGPQEPSVHVELTEDAKLEADVVGYSKEGGADFMQMRQRHPRFVASWLRHNFGREGPYPLDSKMDLMCRFITKVSEVIQQSKGSCAAGDEKEVTTLTEDEETEMSVSIERITTDFLAEFNGARVGVTPTSVRDFLEIFVHAMELGFIGEFEAVDFDQFLSITQALSICSEVFMSVNRYVKYMHLLQNATLRESLMGSDKKMLDYVVSRIRALDDSVYLSGEHNLVTKGSRLNGSYLRGTVSDLSRSIERICNMALAEFLGYCFLEEGIVNCVLLELLFRSYKDFIAFLANNPDLHLKIIHLCWVQLLKGYQDVGGVAEKIDVTDMNLLSYLVLLLFILSGMDGDRVGQTFSLVEQVYPELYEQLRTEDPEFKPTVSEFTLDSIVVLVTAYLQAAVRFGEQYSGDRYVGYILAILNQGTTARKLVRFNFDLCKNKGEGRVLLVDGANLSKLLLAIADGRLSGLFEKSHSSIPKLKARSDAGAIARRLLTTGLYDVSKMTTLDKDLYSKLRVMTSRIEEKEIRYVDRVGTRLMLASLFLDRVARNKIPVTSVFLESLLLTLEYVVHKELLDPSRGLAGLFAFPTLVRGKLSTFILSLLSLSTKPITPSLMLVLYTHFLVPVPDLCKLLLVSGRQPNLFYLNADREQIVQILANPQSIQCGSIDLNETTVLAVAPASLVPGAASQEPQEPQDSINVPSEADVSLIAPSASTPAMPGTSVTLLTPLGKLVQQDLIHCACLILLALGNWENPQLFHFLRLPPECPVTNGVSSEEGTVLLRALHSIIGDYDRLQLCAPLVLKTLPYVFLLSGCVAQFDEAVFVGNTALLRDVLRALLPTEVYDGLIRAPVSGFGAGTTSFTLTGHDLSNASGILTRPLSNSLAARTIGCFGSTAGMQSTIIPLDTRRDVISGLKQALQVWVTNTALSAGAYPLYDVYENCIIELSQLEICSIYVIGWLRLSAQNRVYSDTASTGSLVAMLSRLPQLQYSPVYGTDDAEYSFLSFGATVPSRLVSANPSSSHSTPIPGLFSPQFHTASKPLISLLFPAFTLDGAISNHLGRLVTRYLSSEVGKDGFENLLHEARAAEKEVGTTPTPTATEAELTGYLQRRADALRSLFHSYMDRAFLGANLCSILAEASQVLQYDTLPLVGATDIDLLDSSFEKMDGYLDHLSDTLCAGSEQNVIFEATVPLDQASGDVSTVSTVSTAPTPEKPTTGTIRDAMNQVQCYIPIQTVPEPNFFSYLTSASTVEEASNAYETFVCETLTSSTFIQSRAVVDPSCLQPLHLGLFFSYCASLVAIRALLDGLYRKSVLNRCEHDPQDSYFSLFLNLTAAHRRFCIDTSLLSPAWFGVDLRRLLRVIAVDDEDEQDIWERKLLTCLKRVSITACHVDSQLKTQSTQLGSALSAATESAGDLPYNTWLGFTPQHGARKASIALGLGLLQRSPVEYYDFRVAGFIQDLLSYGRAFLISLEHRIFIFRHMLRISNNAYLPEQTLNETMVEATKYVPRQGTTLEIRVMRDAPLISLVEYLKQSTAASQAALQKPWRVTFLNESALDLHGPRQEYMNLVTSDLVRNGASFSPAMYIPRYPPLKNRLARQTAQLEFMLLSYLVSRAVTEFLTLSFVLPISLARRVCGIRYSSYDVLLCSPEIFYGCLVTPLVVGKDRYEDFVGLSVTDIPCDEGLDTEPMVFKCNGDAMECVRGVVELLCDRRGRAIDAVAKMIQKNLPGVDIGVFTPLELQWIISGRGEMSPEKYLSLLHWEHPPDDSASSQVSEAVEKTFKTVVTAGGVDFVSKLLAFMTGSSRSPPGAYEPPLKIQRLRADGETSETTVEDLMEARLRLPSASTCFHSLKLPPYCTEEALRRALDVSVSEGQSFEFA</sequence>
<dbReference type="Pfam" id="PF00632">
    <property type="entry name" value="HECT"/>
    <property type="match status" value="1"/>
</dbReference>
<keyword evidence="4 5" id="KW-0833">Ubl conjugation pathway</keyword>
<dbReference type="EMBL" id="VDLU01000005">
    <property type="protein sequence ID" value="TNJ26305.1"/>
    <property type="molecule type" value="Genomic_DNA"/>
</dbReference>
<dbReference type="Gene3D" id="3.30.2410.10">
    <property type="entry name" value="Hect, E3 ligase catalytic domain"/>
    <property type="match status" value="1"/>
</dbReference>
<feature type="region of interest" description="Disordered" evidence="6">
    <location>
        <begin position="419"/>
        <end position="447"/>
    </location>
</feature>
<evidence type="ECO:0000256" key="5">
    <source>
        <dbReference type="PROSITE-ProRule" id="PRU00104"/>
    </source>
</evidence>
<dbReference type="GO" id="GO:0006511">
    <property type="term" value="P:ubiquitin-dependent protein catabolic process"/>
    <property type="evidence" value="ECO:0007669"/>
    <property type="project" value="TreeGrafter"/>
</dbReference>
<evidence type="ECO:0000256" key="4">
    <source>
        <dbReference type="ARBA" id="ARBA00022786"/>
    </source>
</evidence>
<protein>
    <recommendedName>
        <fullName evidence="2">HECT-type E3 ubiquitin transferase</fullName>
        <ecNumber evidence="2">2.3.2.26</ecNumber>
    </recommendedName>
</protein>
<dbReference type="Gene3D" id="3.90.1750.10">
    <property type="entry name" value="Hect, E3 ligase catalytic domains"/>
    <property type="match status" value="1"/>
</dbReference>
<organism evidence="8 9">
    <name type="scientific">Giardia muris</name>
    <dbReference type="NCBI Taxonomy" id="5742"/>
    <lineage>
        <taxon>Eukaryota</taxon>
        <taxon>Metamonada</taxon>
        <taxon>Diplomonadida</taxon>
        <taxon>Hexamitidae</taxon>
        <taxon>Giardiinae</taxon>
        <taxon>Giardia</taxon>
    </lineage>
</organism>
<dbReference type="EC" id="2.3.2.26" evidence="2"/>
<dbReference type="PROSITE" id="PS50237">
    <property type="entry name" value="HECT"/>
    <property type="match status" value="1"/>
</dbReference>
<feature type="compositionally biased region" description="Acidic residues" evidence="6">
    <location>
        <begin position="515"/>
        <end position="540"/>
    </location>
</feature>
<dbReference type="Proteomes" id="UP000315496">
    <property type="component" value="Chromosome 5"/>
</dbReference>
<feature type="domain" description="HECT" evidence="7">
    <location>
        <begin position="2294"/>
        <end position="2459"/>
    </location>
</feature>
<feature type="region of interest" description="Disordered" evidence="6">
    <location>
        <begin position="1"/>
        <end position="29"/>
    </location>
</feature>
<dbReference type="InterPro" id="IPR044611">
    <property type="entry name" value="E3A/B/C-like"/>
</dbReference>
<dbReference type="GO" id="GO:0000209">
    <property type="term" value="P:protein polyubiquitination"/>
    <property type="evidence" value="ECO:0007669"/>
    <property type="project" value="InterPro"/>
</dbReference>
<evidence type="ECO:0000256" key="6">
    <source>
        <dbReference type="SAM" id="MobiDB-lite"/>
    </source>
</evidence>
<dbReference type="OrthoDB" id="8068875at2759"/>
<dbReference type="SMART" id="SM00119">
    <property type="entry name" value="HECTc"/>
    <property type="match status" value="1"/>
</dbReference>
<dbReference type="InterPro" id="IPR035983">
    <property type="entry name" value="Hect_E3_ubiquitin_ligase"/>
</dbReference>
<evidence type="ECO:0000259" key="7">
    <source>
        <dbReference type="PROSITE" id="PS50237"/>
    </source>
</evidence>
<dbReference type="SUPFAM" id="SSF56204">
    <property type="entry name" value="Hect, E3 ligase catalytic domain"/>
    <property type="match status" value="1"/>
</dbReference>
<feature type="active site" description="Glycyl thioester intermediate" evidence="5">
    <location>
        <position position="2427"/>
    </location>
</feature>
<evidence type="ECO:0000313" key="8">
    <source>
        <dbReference type="EMBL" id="TNJ26305.1"/>
    </source>
</evidence>
<gene>
    <name evidence="8" type="ORF">GMRT_13340</name>
</gene>
<feature type="region of interest" description="Disordered" evidence="6">
    <location>
        <begin position="478"/>
        <end position="561"/>
    </location>
</feature>
<comment type="catalytic activity">
    <reaction evidence="1">
        <text>S-ubiquitinyl-[E2 ubiquitin-conjugating enzyme]-L-cysteine + [acceptor protein]-L-lysine = [E2 ubiquitin-conjugating enzyme]-L-cysteine + N(6)-ubiquitinyl-[acceptor protein]-L-lysine.</text>
        <dbReference type="EC" id="2.3.2.26"/>
    </reaction>
</comment>
<keyword evidence="3" id="KW-0808">Transferase</keyword>
<dbReference type="PANTHER" id="PTHR45700">
    <property type="entry name" value="UBIQUITIN-PROTEIN LIGASE E3C"/>
    <property type="match status" value="1"/>
</dbReference>
<dbReference type="GO" id="GO:0061630">
    <property type="term" value="F:ubiquitin protein ligase activity"/>
    <property type="evidence" value="ECO:0007669"/>
    <property type="project" value="UniProtKB-EC"/>
</dbReference>
<dbReference type="PANTHER" id="PTHR45700:SF2">
    <property type="entry name" value="UBIQUITIN-PROTEIN LIGASE E3C"/>
    <property type="match status" value="1"/>
</dbReference>
<name>A0A4Z1SN80_GIAMU</name>
<evidence type="ECO:0000256" key="2">
    <source>
        <dbReference type="ARBA" id="ARBA00012485"/>
    </source>
</evidence>
<proteinExistence type="predicted"/>
<feature type="compositionally biased region" description="Acidic residues" evidence="6">
    <location>
        <begin position="489"/>
        <end position="498"/>
    </location>
</feature>
<comment type="caution">
    <text evidence="8">The sequence shown here is derived from an EMBL/GenBank/DDBJ whole genome shotgun (WGS) entry which is preliminary data.</text>
</comment>
<feature type="compositionally biased region" description="Low complexity" evidence="6">
    <location>
        <begin position="9"/>
        <end position="19"/>
    </location>
</feature>
<reference evidence="8 9" key="1">
    <citation type="submission" date="2019-05" db="EMBL/GenBank/DDBJ databases">
        <title>The compact genome of Giardia muris reveals important steps in the evolution of intestinal protozoan parasites.</title>
        <authorList>
            <person name="Xu F."/>
            <person name="Jimenez-Gonzalez A."/>
            <person name="Einarsson E."/>
            <person name="Astvaldsson A."/>
            <person name="Peirasmaki D."/>
            <person name="Eckmann L."/>
            <person name="Andersson J.O."/>
            <person name="Svard S.G."/>
            <person name="Jerlstrom-Hultqvist J."/>
        </authorList>
    </citation>
    <scope>NUCLEOTIDE SEQUENCE [LARGE SCALE GENOMIC DNA]</scope>
    <source>
        <strain evidence="8 9">Roberts-Thomson</strain>
    </source>
</reference>
<evidence type="ECO:0000256" key="3">
    <source>
        <dbReference type="ARBA" id="ARBA00022679"/>
    </source>
</evidence>
<dbReference type="VEuPathDB" id="GiardiaDB:GMRT_13340"/>
<evidence type="ECO:0000313" key="9">
    <source>
        <dbReference type="Proteomes" id="UP000315496"/>
    </source>
</evidence>
<accession>A0A4Z1SN80</accession>